<keyword evidence="2" id="KW-1003">Cell membrane</keyword>
<dbReference type="InterPro" id="IPR050545">
    <property type="entry name" value="Mycobact_MmpL"/>
</dbReference>
<name>A0A371PD39_9ACTN</name>
<feature type="transmembrane region" description="Helical" evidence="6">
    <location>
        <begin position="672"/>
        <end position="693"/>
    </location>
</feature>
<evidence type="ECO:0000256" key="5">
    <source>
        <dbReference type="ARBA" id="ARBA00023136"/>
    </source>
</evidence>
<evidence type="ECO:0000256" key="2">
    <source>
        <dbReference type="ARBA" id="ARBA00022475"/>
    </source>
</evidence>
<dbReference type="OrthoDB" id="7051771at2"/>
<feature type="transmembrane region" description="Helical" evidence="6">
    <location>
        <begin position="639"/>
        <end position="660"/>
    </location>
</feature>
<evidence type="ECO:0000313" key="8">
    <source>
        <dbReference type="EMBL" id="REK73546.1"/>
    </source>
</evidence>
<keyword evidence="3 6" id="KW-0812">Transmembrane</keyword>
<evidence type="ECO:0000259" key="7">
    <source>
        <dbReference type="PROSITE" id="PS50156"/>
    </source>
</evidence>
<dbReference type="PANTHER" id="PTHR33406">
    <property type="entry name" value="MEMBRANE PROTEIN MJ1562-RELATED"/>
    <property type="match status" value="1"/>
</dbReference>
<feature type="transmembrane region" description="Helical" evidence="6">
    <location>
        <begin position="231"/>
        <end position="250"/>
    </location>
</feature>
<feature type="transmembrane region" description="Helical" evidence="6">
    <location>
        <begin position="271"/>
        <end position="296"/>
    </location>
</feature>
<dbReference type="Proteomes" id="UP000265581">
    <property type="component" value="Unassembled WGS sequence"/>
</dbReference>
<dbReference type="EMBL" id="QUBR01000001">
    <property type="protein sequence ID" value="REK73546.1"/>
    <property type="molecule type" value="Genomic_DNA"/>
</dbReference>
<reference evidence="8 9" key="1">
    <citation type="submission" date="2018-08" db="EMBL/GenBank/DDBJ databases">
        <title>Aeromicrobium sp. M2KJ-4, whole genome shotgun sequence.</title>
        <authorList>
            <person name="Tuo L."/>
        </authorList>
    </citation>
    <scope>NUCLEOTIDE SEQUENCE [LARGE SCALE GENOMIC DNA]</scope>
    <source>
        <strain evidence="8 9">M2KJ-4</strain>
    </source>
</reference>
<dbReference type="AlphaFoldDB" id="A0A371PD39"/>
<dbReference type="InterPro" id="IPR004869">
    <property type="entry name" value="MMPL_dom"/>
</dbReference>
<feature type="transmembrane region" description="Helical" evidence="6">
    <location>
        <begin position="368"/>
        <end position="387"/>
    </location>
</feature>
<protein>
    <submittedName>
        <fullName evidence="8">MMPL family transporter</fullName>
    </submittedName>
</protein>
<keyword evidence="9" id="KW-1185">Reference proteome</keyword>
<evidence type="ECO:0000256" key="1">
    <source>
        <dbReference type="ARBA" id="ARBA00004651"/>
    </source>
</evidence>
<evidence type="ECO:0000256" key="6">
    <source>
        <dbReference type="SAM" id="Phobius"/>
    </source>
</evidence>
<dbReference type="InterPro" id="IPR000731">
    <property type="entry name" value="SSD"/>
</dbReference>
<dbReference type="SUPFAM" id="SSF82866">
    <property type="entry name" value="Multidrug efflux transporter AcrB transmembrane domain"/>
    <property type="match status" value="2"/>
</dbReference>
<keyword evidence="5 6" id="KW-0472">Membrane</keyword>
<dbReference type="PANTHER" id="PTHR33406:SF13">
    <property type="entry name" value="MEMBRANE PROTEIN YDFJ"/>
    <property type="match status" value="1"/>
</dbReference>
<feature type="transmembrane region" description="Helical" evidence="6">
    <location>
        <begin position="594"/>
        <end position="618"/>
    </location>
</feature>
<organism evidence="8 9">
    <name type="scientific">Aeromicrobium endophyticum</name>
    <dbReference type="NCBI Taxonomy" id="2292704"/>
    <lineage>
        <taxon>Bacteria</taxon>
        <taxon>Bacillati</taxon>
        <taxon>Actinomycetota</taxon>
        <taxon>Actinomycetes</taxon>
        <taxon>Propionibacteriales</taxon>
        <taxon>Nocardioidaceae</taxon>
        <taxon>Aeromicrobium</taxon>
    </lineage>
</organism>
<feature type="transmembrane region" description="Helical" evidence="6">
    <location>
        <begin position="551"/>
        <end position="574"/>
    </location>
</feature>
<feature type="transmembrane region" description="Helical" evidence="6">
    <location>
        <begin position="527"/>
        <end position="544"/>
    </location>
</feature>
<dbReference type="Gene3D" id="1.20.1640.10">
    <property type="entry name" value="Multidrug efflux transporter AcrB transmembrane domain"/>
    <property type="match status" value="2"/>
</dbReference>
<dbReference type="PROSITE" id="PS50156">
    <property type="entry name" value="SSD"/>
    <property type="match status" value="1"/>
</dbReference>
<dbReference type="Pfam" id="PF03176">
    <property type="entry name" value="MMPL"/>
    <property type="match status" value="2"/>
</dbReference>
<proteinExistence type="predicted"/>
<gene>
    <name evidence="8" type="ORF">DX116_08380</name>
</gene>
<comment type="subcellular location">
    <subcellularLocation>
        <location evidence="1">Cell membrane</location>
        <topology evidence="1">Multi-pass membrane protein</topology>
    </subcellularLocation>
</comment>
<feature type="transmembrane region" description="Helical" evidence="6">
    <location>
        <begin position="186"/>
        <end position="219"/>
    </location>
</feature>
<evidence type="ECO:0000313" key="9">
    <source>
        <dbReference type="Proteomes" id="UP000265581"/>
    </source>
</evidence>
<sequence>MSRRNPTVRVARWSAMHPWRAIGAWFALVAIAVALSTLVPGRSLADDSFRVGESGRAAAMLDDAGLVASPAESVLITAPKGTLDLDRASAVAAQVSKAAKDVKGVSDVGPPVVSPKKDAVLVPIEMTGDAEEAADHVGALIRSTARVQQDHPELDVQQAGEASLEDGINDKVAGDLTTAETSSLPITFLIMLVAFGAFVAAGIPVLLAITSVVTALGLYAPLSYLAPDSGSVANIVLLIGMAVGVDYSLFYLKREREERRRGRSTIDAVEIAAATAGRAVVVSGLAVTVAMSGLFLSGEPVFTSIATGAIVVVLVAIIGSLTVLPAMLVAFGRFVDRPRIPLLWRLNRRIGTGGISTRLVGPVVRRPLLSAVLAVGALLALAVPALGMSTHQSTVDSLPQDIPAVQAFQRVQQSFPSEHPTFEVVLTTTPAGTDAARSALRDIEADAVSSGITEAGDQDVQVSKDGQTLALTMSAAHREGDPRNDRAVERLRDTTVPGAVRDLPGTTSAVGGGVAETYDYEHQTSRLPLVIGFVLLLTALMMVWTFRNLTLALITTALNLLSVGAAFGVLTLVFQHSWADGLLGYTSSGFIVDWIPLFCFVVLVGLSMDYHVFVLSRVREGLRRGLPYETAVEHGVRDTASVVTSAAAVMVSVFAVFATLDLLEMKQMGVGLSVAILLDATVVRLVLLPALLLGFKGRLQGLADVRSAEDDHAHDPRELQPV</sequence>
<feature type="transmembrane region" description="Helical" evidence="6">
    <location>
        <begin position="302"/>
        <end position="335"/>
    </location>
</feature>
<evidence type="ECO:0000256" key="3">
    <source>
        <dbReference type="ARBA" id="ARBA00022692"/>
    </source>
</evidence>
<comment type="caution">
    <text evidence="8">The sequence shown here is derived from an EMBL/GenBank/DDBJ whole genome shotgun (WGS) entry which is preliminary data.</text>
</comment>
<evidence type="ECO:0000256" key="4">
    <source>
        <dbReference type="ARBA" id="ARBA00022989"/>
    </source>
</evidence>
<keyword evidence="4 6" id="KW-1133">Transmembrane helix</keyword>
<accession>A0A371PD39</accession>
<dbReference type="GO" id="GO:0005886">
    <property type="term" value="C:plasma membrane"/>
    <property type="evidence" value="ECO:0007669"/>
    <property type="project" value="UniProtKB-SubCell"/>
</dbReference>
<dbReference type="RefSeq" id="WP_119703656.1">
    <property type="nucleotide sequence ID" value="NZ_JBHSOI010000001.1"/>
</dbReference>
<feature type="transmembrane region" description="Helical" evidence="6">
    <location>
        <begin position="22"/>
        <end position="40"/>
    </location>
</feature>
<feature type="domain" description="SSD" evidence="7">
    <location>
        <begin position="205"/>
        <end position="330"/>
    </location>
</feature>